<dbReference type="RefSeq" id="WP_126010285.1">
    <property type="nucleotide sequence ID" value="NZ_CP032509.1"/>
</dbReference>
<evidence type="ECO:0000259" key="3">
    <source>
        <dbReference type="Pfam" id="PF06155"/>
    </source>
</evidence>
<sequence>MSATEQSQDAPQELRVSKDRKLLTVRFGDAEAYALEAELLRVCSPSAEVQGHGPGQAITVYGKRDVAIMTIDSVGHYAIRITFDDMHNSGIFSWPFLRELGRERETRWADYLADLDARGLSRDPVRPVRRN</sequence>
<dbReference type="InterPro" id="IPR010376">
    <property type="entry name" value="GBBH-like_N"/>
</dbReference>
<dbReference type="PANTHER" id="PTHR35303:SF5">
    <property type="entry name" value="OS02G0197800 PROTEIN"/>
    <property type="match status" value="1"/>
</dbReference>
<gene>
    <name evidence="4" type="ORF">D5400_12395</name>
</gene>
<dbReference type="Pfam" id="PF06155">
    <property type="entry name" value="GBBH-like_N"/>
    <property type="match status" value="1"/>
</dbReference>
<keyword evidence="5" id="KW-1185">Reference proteome</keyword>
<evidence type="ECO:0000256" key="1">
    <source>
        <dbReference type="ARBA" id="ARBA00022723"/>
    </source>
</evidence>
<accession>A0A3S9B4S7</accession>
<dbReference type="Proteomes" id="UP000268192">
    <property type="component" value="Chromosome"/>
</dbReference>
<dbReference type="EMBL" id="CP032509">
    <property type="protein sequence ID" value="AZN71968.1"/>
    <property type="molecule type" value="Genomic_DNA"/>
</dbReference>
<evidence type="ECO:0000313" key="4">
    <source>
        <dbReference type="EMBL" id="AZN71968.1"/>
    </source>
</evidence>
<proteinExistence type="predicted"/>
<dbReference type="OrthoDB" id="9794178at2"/>
<dbReference type="PANTHER" id="PTHR35303">
    <property type="entry name" value="OS02G0197800 PROTEIN"/>
    <property type="match status" value="1"/>
</dbReference>
<dbReference type="KEGG" id="abaw:D5400_12395"/>
<dbReference type="GO" id="GO:0046872">
    <property type="term" value="F:metal ion binding"/>
    <property type="evidence" value="ECO:0007669"/>
    <property type="project" value="UniProtKB-KW"/>
</dbReference>
<name>A0A3S9B4S7_9HYPH</name>
<keyword evidence="2" id="KW-0408">Iron</keyword>
<reference evidence="4 5" key="1">
    <citation type="submission" date="2018-09" db="EMBL/GenBank/DDBJ databases">
        <title>Marinorhizobium profundi gen. nov., sp. nov., isolated from a deep-sea sediment sample from the New Britain Trench and proposal of Marinorhizobiaceae fam. nov. in the order Rhizobiales of the class Alphaproteobacteria.</title>
        <authorList>
            <person name="Cao J."/>
        </authorList>
    </citation>
    <scope>NUCLEOTIDE SEQUENCE [LARGE SCALE GENOMIC DNA]</scope>
    <source>
        <strain evidence="4 5">WS11</strain>
    </source>
</reference>
<dbReference type="Gene3D" id="3.30.2020.30">
    <property type="match status" value="1"/>
</dbReference>
<evidence type="ECO:0000313" key="5">
    <source>
        <dbReference type="Proteomes" id="UP000268192"/>
    </source>
</evidence>
<protein>
    <submittedName>
        <fullName evidence="4">DUF971 domain-containing protein</fullName>
    </submittedName>
</protein>
<organism evidence="4 5">
    <name type="scientific">Georhizobium profundi</name>
    <dbReference type="NCBI Taxonomy" id="2341112"/>
    <lineage>
        <taxon>Bacteria</taxon>
        <taxon>Pseudomonadati</taxon>
        <taxon>Pseudomonadota</taxon>
        <taxon>Alphaproteobacteria</taxon>
        <taxon>Hyphomicrobiales</taxon>
        <taxon>Rhizobiaceae</taxon>
        <taxon>Georhizobium</taxon>
    </lineage>
</organism>
<evidence type="ECO:0000256" key="2">
    <source>
        <dbReference type="ARBA" id="ARBA00023004"/>
    </source>
</evidence>
<feature type="domain" description="Gamma-butyrobetaine hydroxylase-like N-terminal" evidence="3">
    <location>
        <begin position="15"/>
        <end position="98"/>
    </location>
</feature>
<dbReference type="InterPro" id="IPR038492">
    <property type="entry name" value="GBBH-like_N_sf"/>
</dbReference>
<dbReference type="AlphaFoldDB" id="A0A3S9B4S7"/>
<keyword evidence="1" id="KW-0479">Metal-binding</keyword>